<reference evidence="2 3" key="1">
    <citation type="journal article" date="2012" name="ISME J.">
        <title>Genomic evidence of rapid, global-scale gene flow in a Sulfolobus species.</title>
        <authorList>
            <person name="Mao D."/>
            <person name="Grogan D."/>
        </authorList>
    </citation>
    <scope>NUCLEOTIDE SEQUENCE [LARGE SCALE GENOMIC DNA]</scope>
    <source>
        <strain evidence="2 3">N8</strain>
    </source>
</reference>
<evidence type="ECO:0000256" key="1">
    <source>
        <dbReference type="SAM" id="MobiDB-lite"/>
    </source>
</evidence>
<dbReference type="KEGG" id="sacn:SacN8_00035"/>
<dbReference type="EMBL" id="CP002817">
    <property type="protein sequence ID" value="AGE69988.1"/>
    <property type="molecule type" value="Genomic_DNA"/>
</dbReference>
<dbReference type="Proteomes" id="UP000011281">
    <property type="component" value="Chromosome"/>
</dbReference>
<protein>
    <submittedName>
        <fullName evidence="2">Uncharacterized protein</fullName>
    </submittedName>
</protein>
<name>M1I0V9_9CREN</name>
<dbReference type="PATRIC" id="fig|1028566.6.peg.8"/>
<feature type="compositionally biased region" description="Basic and acidic residues" evidence="1">
    <location>
        <begin position="1"/>
        <end position="13"/>
    </location>
</feature>
<organism evidence="3">
    <name type="scientific">Sulfolobus acidocaldarius N8</name>
    <dbReference type="NCBI Taxonomy" id="1028566"/>
    <lineage>
        <taxon>Archaea</taxon>
        <taxon>Thermoproteota</taxon>
        <taxon>Thermoprotei</taxon>
        <taxon>Sulfolobales</taxon>
        <taxon>Sulfolobaceae</taxon>
        <taxon>Sulfolobus</taxon>
    </lineage>
</organism>
<feature type="region of interest" description="Disordered" evidence="1">
    <location>
        <begin position="1"/>
        <end position="20"/>
    </location>
</feature>
<dbReference type="HOGENOM" id="CLU_203623_0_0_2"/>
<sequence length="48" mass="5729">MAGIRKIGDNKERIRNRRRSRNSTVSIKLDLLSNCIFQYMIKFLTKKD</sequence>
<gene>
    <name evidence="2" type="ORF">SacN8_00035</name>
</gene>
<proteinExistence type="predicted"/>
<evidence type="ECO:0000313" key="3">
    <source>
        <dbReference type="Proteomes" id="UP000011281"/>
    </source>
</evidence>
<accession>M1I0V9</accession>
<dbReference type="AlphaFoldDB" id="M1I0V9"/>
<evidence type="ECO:0000313" key="2">
    <source>
        <dbReference type="EMBL" id="AGE69988.1"/>
    </source>
</evidence>